<dbReference type="Proteomes" id="UP000499080">
    <property type="component" value="Unassembled WGS sequence"/>
</dbReference>
<organism evidence="1 2">
    <name type="scientific">Araneus ventricosus</name>
    <name type="common">Orbweaver spider</name>
    <name type="synonym">Epeira ventricosa</name>
    <dbReference type="NCBI Taxonomy" id="182803"/>
    <lineage>
        <taxon>Eukaryota</taxon>
        <taxon>Metazoa</taxon>
        <taxon>Ecdysozoa</taxon>
        <taxon>Arthropoda</taxon>
        <taxon>Chelicerata</taxon>
        <taxon>Arachnida</taxon>
        <taxon>Araneae</taxon>
        <taxon>Araneomorphae</taxon>
        <taxon>Entelegynae</taxon>
        <taxon>Araneoidea</taxon>
        <taxon>Araneidae</taxon>
        <taxon>Araneus</taxon>
    </lineage>
</organism>
<accession>A0A4Y2J2W0</accession>
<sequence>MYHAFCHHQLYDEHNICGQHQQFRWISFDAFRFNQEGFLSSAAMEIKEMKLWLNNGWRKESTVLALEEKNSKKTVPWKITKRNQRS</sequence>
<dbReference type="AlphaFoldDB" id="A0A4Y2J2W0"/>
<gene>
    <name evidence="1" type="ORF">AVEN_56224_1</name>
</gene>
<protein>
    <submittedName>
        <fullName evidence="1">Uncharacterized protein</fullName>
    </submittedName>
</protein>
<proteinExistence type="predicted"/>
<name>A0A4Y2J2W0_ARAVE</name>
<reference evidence="1 2" key="1">
    <citation type="journal article" date="2019" name="Sci. Rep.">
        <title>Orb-weaving spider Araneus ventricosus genome elucidates the spidroin gene catalogue.</title>
        <authorList>
            <person name="Kono N."/>
            <person name="Nakamura H."/>
            <person name="Ohtoshi R."/>
            <person name="Moran D.A.P."/>
            <person name="Shinohara A."/>
            <person name="Yoshida Y."/>
            <person name="Fujiwara M."/>
            <person name="Mori M."/>
            <person name="Tomita M."/>
            <person name="Arakawa K."/>
        </authorList>
    </citation>
    <scope>NUCLEOTIDE SEQUENCE [LARGE SCALE GENOMIC DNA]</scope>
</reference>
<comment type="caution">
    <text evidence="1">The sequence shown here is derived from an EMBL/GenBank/DDBJ whole genome shotgun (WGS) entry which is preliminary data.</text>
</comment>
<evidence type="ECO:0000313" key="1">
    <source>
        <dbReference type="EMBL" id="GBM83512.1"/>
    </source>
</evidence>
<evidence type="ECO:0000313" key="2">
    <source>
        <dbReference type="Proteomes" id="UP000499080"/>
    </source>
</evidence>
<dbReference type="EMBL" id="BGPR01003086">
    <property type="protein sequence ID" value="GBM83512.1"/>
    <property type="molecule type" value="Genomic_DNA"/>
</dbReference>
<keyword evidence="2" id="KW-1185">Reference proteome</keyword>